<feature type="domain" description="EamA" evidence="7">
    <location>
        <begin position="174"/>
        <end position="306"/>
    </location>
</feature>
<feature type="transmembrane region" description="Helical" evidence="6">
    <location>
        <begin position="51"/>
        <end position="69"/>
    </location>
</feature>
<feature type="transmembrane region" description="Helical" evidence="6">
    <location>
        <begin position="171"/>
        <end position="191"/>
    </location>
</feature>
<dbReference type="OrthoDB" id="9809509at2"/>
<evidence type="ECO:0000313" key="8">
    <source>
        <dbReference type="EMBL" id="RCV93453.1"/>
    </source>
</evidence>
<dbReference type="PANTHER" id="PTHR32322">
    <property type="entry name" value="INNER MEMBRANE TRANSPORTER"/>
    <property type="match status" value="1"/>
</dbReference>
<feature type="transmembrane region" description="Helical" evidence="6">
    <location>
        <begin position="291"/>
        <end position="310"/>
    </location>
</feature>
<dbReference type="InterPro" id="IPR037185">
    <property type="entry name" value="EmrE-like"/>
</dbReference>
<comment type="subcellular location">
    <subcellularLocation>
        <location evidence="1">Membrane</location>
        <topology evidence="1">Multi-pass membrane protein</topology>
    </subcellularLocation>
</comment>
<dbReference type="InterPro" id="IPR050638">
    <property type="entry name" value="AA-Vitamin_Transporters"/>
</dbReference>
<keyword evidence="3 6" id="KW-0812">Transmembrane</keyword>
<dbReference type="GO" id="GO:0016020">
    <property type="term" value="C:membrane"/>
    <property type="evidence" value="ECO:0007669"/>
    <property type="project" value="UniProtKB-SubCell"/>
</dbReference>
<evidence type="ECO:0000256" key="6">
    <source>
        <dbReference type="SAM" id="Phobius"/>
    </source>
</evidence>
<dbReference type="EMBL" id="QPIJ01000002">
    <property type="protein sequence ID" value="RCV93453.1"/>
    <property type="molecule type" value="Genomic_DNA"/>
</dbReference>
<evidence type="ECO:0000256" key="2">
    <source>
        <dbReference type="ARBA" id="ARBA00007362"/>
    </source>
</evidence>
<feature type="transmembrane region" description="Helical" evidence="6">
    <location>
        <begin position="20"/>
        <end position="39"/>
    </location>
</feature>
<dbReference type="AlphaFoldDB" id="A0A368UCT0"/>
<dbReference type="RefSeq" id="WP_114485325.1">
    <property type="nucleotide sequence ID" value="NZ_CBCSHM010000002.1"/>
</dbReference>
<feature type="transmembrane region" description="Helical" evidence="6">
    <location>
        <begin position="142"/>
        <end position="159"/>
    </location>
</feature>
<feature type="domain" description="EamA" evidence="7">
    <location>
        <begin position="22"/>
        <end position="157"/>
    </location>
</feature>
<feature type="transmembrane region" description="Helical" evidence="6">
    <location>
        <begin position="113"/>
        <end position="135"/>
    </location>
</feature>
<proteinExistence type="inferred from homology"/>
<feature type="transmembrane region" description="Helical" evidence="6">
    <location>
        <begin position="266"/>
        <end position="285"/>
    </location>
</feature>
<name>A0A368UCT0_9GAMM</name>
<sequence length="327" mass="34218">MTAITRQLYHSLSHPTPSFLGGWIVAAGFVICWSSGFVGSRLAVAIDTPTLALYAWRFALATLLVGLWWGFRTCRSRRAIYLPSLAHEALIGSLTVGIYLLAMLLAVKAGVSVNVAALIGALQPLAAITLAGWWLGERSVPLQWLGMSVATLGAGVSVLDDFQGMGGAPAWAYGLPVLAVAAVTLGSVMAARRPATLPLEARLTVQLGAATLVFFMAAGYLDAGRVAPPPLSMDTFTTLTWLIVLATFGSYGFFNESLRLFGVGQSAALIALTPAMTLGWTALLFKELPGWLGAAGMLLGLLGAIGALAAKRSTPRAVPSFRPSSSV</sequence>
<comment type="caution">
    <text evidence="8">The sequence shown here is derived from an EMBL/GenBank/DDBJ whole genome shotgun (WGS) entry which is preliminary data.</text>
</comment>
<evidence type="ECO:0000256" key="3">
    <source>
        <dbReference type="ARBA" id="ARBA00022692"/>
    </source>
</evidence>
<gene>
    <name evidence="8" type="ORF">DU506_02220</name>
</gene>
<keyword evidence="4 6" id="KW-1133">Transmembrane helix</keyword>
<comment type="similarity">
    <text evidence="2">Belongs to the EamA transporter family.</text>
</comment>
<organism evidence="8 9">
    <name type="scientific">Vreelandella rituensis</name>
    <dbReference type="NCBI Taxonomy" id="2282306"/>
    <lineage>
        <taxon>Bacteria</taxon>
        <taxon>Pseudomonadati</taxon>
        <taxon>Pseudomonadota</taxon>
        <taxon>Gammaproteobacteria</taxon>
        <taxon>Oceanospirillales</taxon>
        <taxon>Halomonadaceae</taxon>
        <taxon>Vreelandella</taxon>
    </lineage>
</organism>
<evidence type="ECO:0000256" key="1">
    <source>
        <dbReference type="ARBA" id="ARBA00004141"/>
    </source>
</evidence>
<evidence type="ECO:0000256" key="5">
    <source>
        <dbReference type="ARBA" id="ARBA00023136"/>
    </source>
</evidence>
<evidence type="ECO:0000259" key="7">
    <source>
        <dbReference type="Pfam" id="PF00892"/>
    </source>
</evidence>
<evidence type="ECO:0000313" key="9">
    <source>
        <dbReference type="Proteomes" id="UP000253204"/>
    </source>
</evidence>
<keyword evidence="5 6" id="KW-0472">Membrane</keyword>
<dbReference type="InterPro" id="IPR000620">
    <property type="entry name" value="EamA_dom"/>
</dbReference>
<feature type="transmembrane region" description="Helical" evidence="6">
    <location>
        <begin position="89"/>
        <end position="107"/>
    </location>
</feature>
<dbReference type="Proteomes" id="UP000253204">
    <property type="component" value="Unassembled WGS sequence"/>
</dbReference>
<feature type="transmembrane region" description="Helical" evidence="6">
    <location>
        <begin position="203"/>
        <end position="223"/>
    </location>
</feature>
<dbReference type="Pfam" id="PF00892">
    <property type="entry name" value="EamA"/>
    <property type="match status" value="2"/>
</dbReference>
<protein>
    <submittedName>
        <fullName evidence="8">DMT family transporter</fullName>
    </submittedName>
</protein>
<reference evidence="8 9" key="1">
    <citation type="submission" date="2018-07" db="EMBL/GenBank/DDBJ databases">
        <title>Halomonas rutogse sp. nov., isolated from Lake TangqianCo on Tibetan Plateau.</title>
        <authorList>
            <person name="Lu H."/>
            <person name="Xing P."/>
            <person name="Wu Q."/>
        </authorList>
    </citation>
    <scope>NUCLEOTIDE SEQUENCE [LARGE SCALE GENOMIC DNA]</scope>
    <source>
        <strain evidence="8 9">TQ8S</strain>
    </source>
</reference>
<feature type="transmembrane region" description="Helical" evidence="6">
    <location>
        <begin position="235"/>
        <end position="254"/>
    </location>
</feature>
<evidence type="ECO:0000256" key="4">
    <source>
        <dbReference type="ARBA" id="ARBA00022989"/>
    </source>
</evidence>
<keyword evidence="9" id="KW-1185">Reference proteome</keyword>
<dbReference type="SUPFAM" id="SSF103481">
    <property type="entry name" value="Multidrug resistance efflux transporter EmrE"/>
    <property type="match status" value="2"/>
</dbReference>
<accession>A0A368UCT0</accession>
<dbReference type="PANTHER" id="PTHR32322:SF2">
    <property type="entry name" value="EAMA DOMAIN-CONTAINING PROTEIN"/>
    <property type="match status" value="1"/>
</dbReference>